<evidence type="ECO:0000256" key="1">
    <source>
        <dbReference type="SAM" id="MobiDB-lite"/>
    </source>
</evidence>
<proteinExistence type="predicted"/>
<evidence type="ECO:0000313" key="2">
    <source>
        <dbReference type="EMBL" id="PNR27824.1"/>
    </source>
</evidence>
<dbReference type="EMBL" id="ABEU02000025">
    <property type="protein sequence ID" value="PNR27824.1"/>
    <property type="molecule type" value="Genomic_DNA"/>
</dbReference>
<dbReference type="Gramene" id="Pp3c25_14960V3.1">
    <property type="protein sequence ID" value="Pp3c25_14960V3.1"/>
    <property type="gene ID" value="Pp3c25_14960"/>
</dbReference>
<dbReference type="AlphaFoldDB" id="A0A2K1IEX8"/>
<dbReference type="Proteomes" id="UP000006727">
    <property type="component" value="Chromosome 25"/>
</dbReference>
<dbReference type="EnsemblPlants" id="Pp3c25_14960V3.2">
    <property type="protein sequence ID" value="Pp3c25_14960V3.2"/>
    <property type="gene ID" value="Pp3c25_14960"/>
</dbReference>
<name>A0A2K1IEX8_PHYPA</name>
<evidence type="ECO:0000313" key="3">
    <source>
        <dbReference type="EnsemblPlants" id="Pp3c25_14960V3.1"/>
    </source>
</evidence>
<dbReference type="InParanoid" id="A0A2K1IEX8"/>
<gene>
    <name evidence="2" type="ORF">PHYPA_029976</name>
</gene>
<accession>A0A2K1IEX8</accession>
<organism evidence="2">
    <name type="scientific">Physcomitrium patens</name>
    <name type="common">Spreading-leaved earth moss</name>
    <name type="synonym">Physcomitrella patens</name>
    <dbReference type="NCBI Taxonomy" id="3218"/>
    <lineage>
        <taxon>Eukaryota</taxon>
        <taxon>Viridiplantae</taxon>
        <taxon>Streptophyta</taxon>
        <taxon>Embryophyta</taxon>
        <taxon>Bryophyta</taxon>
        <taxon>Bryophytina</taxon>
        <taxon>Bryopsida</taxon>
        <taxon>Funariidae</taxon>
        <taxon>Funariales</taxon>
        <taxon>Funariaceae</taxon>
        <taxon>Physcomitrium</taxon>
    </lineage>
</organism>
<reference evidence="2 4" key="2">
    <citation type="journal article" date="2018" name="Plant J.">
        <title>The Physcomitrella patens chromosome-scale assembly reveals moss genome structure and evolution.</title>
        <authorList>
            <person name="Lang D."/>
            <person name="Ullrich K.K."/>
            <person name="Murat F."/>
            <person name="Fuchs J."/>
            <person name="Jenkins J."/>
            <person name="Haas F.B."/>
            <person name="Piednoel M."/>
            <person name="Gundlach H."/>
            <person name="Van Bel M."/>
            <person name="Meyberg R."/>
            <person name="Vives C."/>
            <person name="Morata J."/>
            <person name="Symeonidi A."/>
            <person name="Hiss M."/>
            <person name="Muchero W."/>
            <person name="Kamisugi Y."/>
            <person name="Saleh O."/>
            <person name="Blanc G."/>
            <person name="Decker E.L."/>
            <person name="van Gessel N."/>
            <person name="Grimwood J."/>
            <person name="Hayes R.D."/>
            <person name="Graham S.W."/>
            <person name="Gunter L.E."/>
            <person name="McDaniel S.F."/>
            <person name="Hoernstein S.N.W."/>
            <person name="Larsson A."/>
            <person name="Li F.W."/>
            <person name="Perroud P.F."/>
            <person name="Phillips J."/>
            <person name="Ranjan P."/>
            <person name="Rokshar D.S."/>
            <person name="Rothfels C.J."/>
            <person name="Schneider L."/>
            <person name="Shu S."/>
            <person name="Stevenson D.W."/>
            <person name="Thummler F."/>
            <person name="Tillich M."/>
            <person name="Villarreal Aguilar J.C."/>
            <person name="Widiez T."/>
            <person name="Wong G.K."/>
            <person name="Wymore A."/>
            <person name="Zhang Y."/>
            <person name="Zimmer A.D."/>
            <person name="Quatrano R.S."/>
            <person name="Mayer K.F.X."/>
            <person name="Goodstein D."/>
            <person name="Casacuberta J.M."/>
            <person name="Vandepoele K."/>
            <person name="Reski R."/>
            <person name="Cuming A.C."/>
            <person name="Tuskan G.A."/>
            <person name="Maumus F."/>
            <person name="Salse J."/>
            <person name="Schmutz J."/>
            <person name="Rensing S.A."/>
        </authorList>
    </citation>
    <scope>NUCLEOTIDE SEQUENCE [LARGE SCALE GENOMIC DNA]</scope>
    <source>
        <strain evidence="3 4">cv. Gransden 2004</strain>
    </source>
</reference>
<sequence>MLFCTSHEEAEEKNKLTQQWTVCSQAPQNFSESRERDMVGGGEKPCLSADTSTHTHTHKLLCGC</sequence>
<evidence type="ECO:0000313" key="4">
    <source>
        <dbReference type="Proteomes" id="UP000006727"/>
    </source>
</evidence>
<reference evidence="3" key="3">
    <citation type="submission" date="2020-12" db="UniProtKB">
        <authorList>
            <consortium name="EnsemblPlants"/>
        </authorList>
    </citation>
    <scope>IDENTIFICATION</scope>
</reference>
<dbReference type="Gramene" id="Pp3c25_14960V3.2">
    <property type="protein sequence ID" value="Pp3c25_14960V3.2"/>
    <property type="gene ID" value="Pp3c25_14960"/>
</dbReference>
<keyword evidence="4" id="KW-1185">Reference proteome</keyword>
<dbReference type="EnsemblPlants" id="Pp3c25_14960V3.1">
    <property type="protein sequence ID" value="Pp3c25_14960V3.1"/>
    <property type="gene ID" value="Pp3c25_14960"/>
</dbReference>
<protein>
    <submittedName>
        <fullName evidence="2 3">Uncharacterized protein</fullName>
    </submittedName>
</protein>
<reference evidence="2 4" key="1">
    <citation type="journal article" date="2008" name="Science">
        <title>The Physcomitrella genome reveals evolutionary insights into the conquest of land by plants.</title>
        <authorList>
            <person name="Rensing S."/>
            <person name="Lang D."/>
            <person name="Zimmer A."/>
            <person name="Terry A."/>
            <person name="Salamov A."/>
            <person name="Shapiro H."/>
            <person name="Nishiyama T."/>
            <person name="Perroud P.-F."/>
            <person name="Lindquist E."/>
            <person name="Kamisugi Y."/>
            <person name="Tanahashi T."/>
            <person name="Sakakibara K."/>
            <person name="Fujita T."/>
            <person name="Oishi K."/>
            <person name="Shin-I T."/>
            <person name="Kuroki Y."/>
            <person name="Toyoda A."/>
            <person name="Suzuki Y."/>
            <person name="Hashimoto A."/>
            <person name="Yamaguchi K."/>
            <person name="Sugano A."/>
            <person name="Kohara Y."/>
            <person name="Fujiyama A."/>
            <person name="Anterola A."/>
            <person name="Aoki S."/>
            <person name="Ashton N."/>
            <person name="Barbazuk W.B."/>
            <person name="Barker E."/>
            <person name="Bennetzen J."/>
            <person name="Bezanilla M."/>
            <person name="Blankenship R."/>
            <person name="Cho S.H."/>
            <person name="Dutcher S."/>
            <person name="Estelle M."/>
            <person name="Fawcett J.A."/>
            <person name="Gundlach H."/>
            <person name="Hanada K."/>
            <person name="Heyl A."/>
            <person name="Hicks K.A."/>
            <person name="Hugh J."/>
            <person name="Lohr M."/>
            <person name="Mayer K."/>
            <person name="Melkozernov A."/>
            <person name="Murata T."/>
            <person name="Nelson D."/>
            <person name="Pils B."/>
            <person name="Prigge M."/>
            <person name="Reiss B."/>
            <person name="Renner T."/>
            <person name="Rombauts S."/>
            <person name="Rushton P."/>
            <person name="Sanderfoot A."/>
            <person name="Schween G."/>
            <person name="Shiu S.-H."/>
            <person name="Stueber K."/>
            <person name="Theodoulou F.L."/>
            <person name="Tu H."/>
            <person name="Van de Peer Y."/>
            <person name="Verrier P.J."/>
            <person name="Waters E."/>
            <person name="Wood A."/>
            <person name="Yang L."/>
            <person name="Cove D."/>
            <person name="Cuming A."/>
            <person name="Hasebe M."/>
            <person name="Lucas S."/>
            <person name="Mishler D.B."/>
            <person name="Reski R."/>
            <person name="Grigoriev I."/>
            <person name="Quatrano R.S."/>
            <person name="Boore J.L."/>
        </authorList>
    </citation>
    <scope>NUCLEOTIDE SEQUENCE [LARGE SCALE GENOMIC DNA]</scope>
    <source>
        <strain evidence="3 4">cv. Gransden 2004</strain>
    </source>
</reference>
<feature type="region of interest" description="Disordered" evidence="1">
    <location>
        <begin position="31"/>
        <end position="51"/>
    </location>
</feature>